<feature type="transmembrane region" description="Helical" evidence="1">
    <location>
        <begin position="414"/>
        <end position="433"/>
    </location>
</feature>
<protein>
    <submittedName>
        <fullName evidence="2">HupE/UreJ family protein</fullName>
    </submittedName>
</protein>
<dbReference type="Proteomes" id="UP000461730">
    <property type="component" value="Unassembled WGS sequence"/>
</dbReference>
<accession>A0A7K1U310</accession>
<evidence type="ECO:0000256" key="1">
    <source>
        <dbReference type="SAM" id="Phobius"/>
    </source>
</evidence>
<gene>
    <name evidence="2" type="ORF">GO493_10755</name>
</gene>
<name>A0A7K1U310_9BACT</name>
<keyword evidence="1" id="KW-0472">Membrane</keyword>
<proteinExistence type="predicted"/>
<keyword evidence="1" id="KW-0812">Transmembrane</keyword>
<feature type="transmembrane region" description="Helical" evidence="1">
    <location>
        <begin position="313"/>
        <end position="332"/>
    </location>
</feature>
<feature type="transmembrane region" description="Helical" evidence="1">
    <location>
        <begin position="259"/>
        <end position="279"/>
    </location>
</feature>
<sequence length="449" mass="50256">MRNNTLKNSRHLFSRRLFFITIFVLVSATSWAHPSPNSLVFLDISPDRVKAELQLPLPELELAFGNNITRDPENAVKLYGPQIKEYLKAHIHPYVKKGLPWLVEVVDMRMDKGQPVDNGPLYWEVIVHLVLQPQAGETTRAFNFDYDVIIHQVINHVAFVSVRNDWEAGATGEKPVELGIIRWDMKDNVIYPLAVNLEEGSWWKGCKSMLKLGMHHIREGIDHLLFLLVLLLPAPLLLHGRRWGHSGGTKHSVIHLLKIVTAFTIGHSITLLIGAAGWLKLPAQPIEILIAVSILVSAIHAIYPLFPGKEAYIAAGFGLIHGLAFAAILSNLQTGPGVLALSILSFNLGIELMQLLIIAMIIPWLILLSKTPFYKWFRICGALLAAVAALAWIVERSSGKANFVTELVLEYVQYDVWLVLFIAVVTVIAYGWYRYCENHGCRNSRGASV</sequence>
<feature type="transmembrane region" description="Helical" evidence="1">
    <location>
        <begin position="352"/>
        <end position="369"/>
    </location>
</feature>
<dbReference type="InterPro" id="IPR032809">
    <property type="entry name" value="Put_HupE_UreJ"/>
</dbReference>
<dbReference type="AlphaFoldDB" id="A0A7K1U310"/>
<dbReference type="EMBL" id="WRXN01000004">
    <property type="protein sequence ID" value="MVT08743.1"/>
    <property type="molecule type" value="Genomic_DNA"/>
</dbReference>
<comment type="caution">
    <text evidence="2">The sequence shown here is derived from an EMBL/GenBank/DDBJ whole genome shotgun (WGS) entry which is preliminary data.</text>
</comment>
<feature type="transmembrane region" description="Helical" evidence="1">
    <location>
        <begin position="376"/>
        <end position="394"/>
    </location>
</feature>
<keyword evidence="3" id="KW-1185">Reference proteome</keyword>
<evidence type="ECO:0000313" key="3">
    <source>
        <dbReference type="Proteomes" id="UP000461730"/>
    </source>
</evidence>
<feature type="transmembrane region" description="Helical" evidence="1">
    <location>
        <begin position="285"/>
        <end position="306"/>
    </location>
</feature>
<reference evidence="2 3" key="1">
    <citation type="submission" date="2019-12" db="EMBL/GenBank/DDBJ databases">
        <title>Chitinophaga sp. strain ysch24 (GDMCC 1.1355), whole genome shotgun sequence.</title>
        <authorList>
            <person name="Zhang X."/>
        </authorList>
    </citation>
    <scope>NUCLEOTIDE SEQUENCE [LARGE SCALE GENOMIC DNA]</scope>
    <source>
        <strain evidence="3">ysch24</strain>
    </source>
</reference>
<feature type="transmembrane region" description="Helical" evidence="1">
    <location>
        <begin position="220"/>
        <end position="238"/>
    </location>
</feature>
<organism evidence="2 3">
    <name type="scientific">Chitinophaga tropicalis</name>
    <dbReference type="NCBI Taxonomy" id="2683588"/>
    <lineage>
        <taxon>Bacteria</taxon>
        <taxon>Pseudomonadati</taxon>
        <taxon>Bacteroidota</taxon>
        <taxon>Chitinophagia</taxon>
        <taxon>Chitinophagales</taxon>
        <taxon>Chitinophagaceae</taxon>
        <taxon>Chitinophaga</taxon>
    </lineage>
</organism>
<evidence type="ECO:0000313" key="2">
    <source>
        <dbReference type="EMBL" id="MVT08743.1"/>
    </source>
</evidence>
<dbReference type="Pfam" id="PF13795">
    <property type="entry name" value="HupE_UreJ_2"/>
    <property type="match status" value="1"/>
</dbReference>
<keyword evidence="1" id="KW-1133">Transmembrane helix</keyword>
<dbReference type="RefSeq" id="WP_157306169.1">
    <property type="nucleotide sequence ID" value="NZ_WRXN01000004.1"/>
</dbReference>